<evidence type="ECO:0000313" key="4">
    <source>
        <dbReference type="Proteomes" id="UP001227831"/>
    </source>
</evidence>
<dbReference type="InterPro" id="IPR029052">
    <property type="entry name" value="Metallo-depent_PP-like"/>
</dbReference>
<keyword evidence="1 3" id="KW-0378">Hydrolase</keyword>
<dbReference type="Proteomes" id="UP001227831">
    <property type="component" value="Unassembled WGS sequence"/>
</dbReference>
<organism evidence="3 4">
    <name type="scientific">Lactiplantibacillus brownii</name>
    <dbReference type="NCBI Taxonomy" id="3069269"/>
    <lineage>
        <taxon>Bacteria</taxon>
        <taxon>Bacillati</taxon>
        <taxon>Bacillota</taxon>
        <taxon>Bacilli</taxon>
        <taxon>Lactobacillales</taxon>
        <taxon>Lactobacillaceae</taxon>
        <taxon>Lactiplantibacillus</taxon>
    </lineage>
</organism>
<name>A0ABU1A8A6_9LACO</name>
<keyword evidence="4" id="KW-1185">Reference proteome</keyword>
<proteinExistence type="predicted"/>
<accession>A0ABU1A8A6</accession>
<keyword evidence="3" id="KW-0540">Nuclease</keyword>
<dbReference type="RefSeq" id="WP_308702937.1">
    <property type="nucleotide sequence ID" value="NZ_AP027463.1"/>
</dbReference>
<reference evidence="3 4" key="1">
    <citation type="journal article" date="2023" name="Int. J. Syst. Evol. Microbiol.">
        <title>Lactiplantibacillus brownii sp. nov., a novel psychrotolerant species isolated from sauerkraut.</title>
        <authorList>
            <person name="Heng Y.C."/>
            <person name="Silvaraju S."/>
            <person name="Lee J.K.Y."/>
            <person name="Kittelmann S."/>
        </authorList>
    </citation>
    <scope>NUCLEOTIDE SEQUENCE [LARGE SCALE GENOMIC DNA]</scope>
    <source>
        <strain evidence="3 4">WILCCON 0030</strain>
    </source>
</reference>
<keyword evidence="3" id="KW-0269">Exonuclease</keyword>
<evidence type="ECO:0000259" key="2">
    <source>
        <dbReference type="Pfam" id="PF00149"/>
    </source>
</evidence>
<comment type="caution">
    <text evidence="3">The sequence shown here is derived from an EMBL/GenBank/DDBJ whole genome shotgun (WGS) entry which is preliminary data.</text>
</comment>
<feature type="domain" description="Calcineurin-like phosphoesterase" evidence="2">
    <location>
        <begin position="1"/>
        <end position="196"/>
    </location>
</feature>
<dbReference type="PANTHER" id="PTHR30337:SF7">
    <property type="entry name" value="PHOSPHOESTERASE"/>
    <property type="match status" value="1"/>
</dbReference>
<dbReference type="GO" id="GO:0004527">
    <property type="term" value="F:exonuclease activity"/>
    <property type="evidence" value="ECO:0007669"/>
    <property type="project" value="UniProtKB-KW"/>
</dbReference>
<dbReference type="Gene3D" id="3.60.21.10">
    <property type="match status" value="1"/>
</dbReference>
<dbReference type="InterPro" id="IPR004843">
    <property type="entry name" value="Calcineurin-like_PHP"/>
</dbReference>
<dbReference type="Pfam" id="PF00149">
    <property type="entry name" value="Metallophos"/>
    <property type="match status" value="1"/>
</dbReference>
<evidence type="ECO:0000256" key="1">
    <source>
        <dbReference type="ARBA" id="ARBA00022801"/>
    </source>
</evidence>
<evidence type="ECO:0000313" key="3">
    <source>
        <dbReference type="EMBL" id="MDQ7937165.1"/>
    </source>
</evidence>
<protein>
    <submittedName>
        <fullName evidence="3">DNA repair exonuclease</fullName>
        <ecNumber evidence="3">3.1.-.-</ecNumber>
    </submittedName>
</protein>
<dbReference type="InterPro" id="IPR050535">
    <property type="entry name" value="DNA_Repair-Maintenance_Comp"/>
</dbReference>
<dbReference type="EC" id="3.1.-.-" evidence="3"/>
<sequence length="409" mass="45124">MKFIHAADLHLDTPFQGLTDLPTALQTQIMRAPIDSLNRLVDLAIDEAVDFVLLVGDLFDQAQQSVQAQAALMLALERLNDAEIPVILSFGNHDFQPDDADWHFPANVHAFGSQVETVTLTTAQQTKVAITGFSYAQRWLTTPMIDQFPMKTSSADYQIGMWHGQTGVAGDHYAPFKVSELLGKHYDYWALGHIHQRQELNAVPPIDYPGNLQGRQRNETGAKGCLLVSSTADHQLRPVFKPLATILWQDWTPTLSGEVSRSALLAQLTDQLNAAMTTPTQLVSITLPETCTLTTAANLALTQGTLLRQLQQATTGETWWPVDLQLAQTTSAPATLSFGEDGATWQAVGQQVISSAKVAEIADRLLDEDFLNRALLETLTPDQWQQQVRQLLTDHYQLTTQKDGSTNAD</sequence>
<dbReference type="PIRSF" id="PIRSF033091">
    <property type="entry name" value="Pesterase_YhaO"/>
    <property type="match status" value="1"/>
</dbReference>
<dbReference type="InterPro" id="IPR014576">
    <property type="entry name" value="Pesterase_YhaO"/>
</dbReference>
<dbReference type="EMBL" id="JAVCWF010000001">
    <property type="protein sequence ID" value="MDQ7937165.1"/>
    <property type="molecule type" value="Genomic_DNA"/>
</dbReference>
<dbReference type="PANTHER" id="PTHR30337">
    <property type="entry name" value="COMPONENT OF ATP-DEPENDENT DSDNA EXONUCLEASE"/>
    <property type="match status" value="1"/>
</dbReference>
<dbReference type="SUPFAM" id="SSF56300">
    <property type="entry name" value="Metallo-dependent phosphatases"/>
    <property type="match status" value="1"/>
</dbReference>
<dbReference type="InterPro" id="IPR041796">
    <property type="entry name" value="Mre11_N"/>
</dbReference>
<gene>
    <name evidence="3" type="ORF">RA086_05940</name>
</gene>
<dbReference type="CDD" id="cd00840">
    <property type="entry name" value="MPP_Mre11_N"/>
    <property type="match status" value="1"/>
</dbReference>